<dbReference type="EMBL" id="ADZX01000754">
    <property type="protein sequence ID" value="EFK95517.1"/>
    <property type="molecule type" value="Genomic_DNA"/>
</dbReference>
<proteinExistence type="predicted"/>
<name>D9PLR0_9ZZZZ</name>
<dbReference type="Pfam" id="PF14129">
    <property type="entry name" value="DUF4296"/>
    <property type="match status" value="1"/>
</dbReference>
<evidence type="ECO:0000313" key="2">
    <source>
        <dbReference type="EMBL" id="EFK95517.1"/>
    </source>
</evidence>
<comment type="caution">
    <text evidence="2">The sequence shown here is derived from an EMBL/GenBank/DDBJ whole genome shotgun (WGS) entry which is preliminary data.</text>
</comment>
<sequence>MKKFLILFIVLSVFSCREDPTLLKQRDLIPRRKLVNILTEIHLMDAITTDMNNHSFFPRGDSVYIYTNIFEKYKVTAAEFDSTIAMYSRRPDLFVKIYNDVILKLNHISDTVNKDDPQYLQDHSPTYIER</sequence>
<reference evidence="2" key="1">
    <citation type="submission" date="2010-07" db="EMBL/GenBank/DDBJ databases">
        <authorList>
            <consortium name="CONSOLIDER consortium CSD2007-00005"/>
            <person name="Guazzaroni M.-E."/>
            <person name="Richter M."/>
            <person name="Garcia-Salamanca A."/>
            <person name="Yarza P."/>
            <person name="Ferrer M."/>
        </authorList>
    </citation>
    <scope>NUCLEOTIDE SEQUENCE</scope>
</reference>
<gene>
    <name evidence="2" type="ORF">LDC_2483</name>
</gene>
<organism evidence="2">
    <name type="scientific">sediment metagenome</name>
    <dbReference type="NCBI Taxonomy" id="749907"/>
    <lineage>
        <taxon>unclassified sequences</taxon>
        <taxon>metagenomes</taxon>
        <taxon>ecological metagenomes</taxon>
    </lineage>
</organism>
<reference evidence="2" key="2">
    <citation type="journal article" date="2011" name="Microb. Ecol.">
        <title>Taxonomic and Functional Metagenomic Profiling of the Microbial Community in the Anoxic Sediment of a Sub-saline Shallow Lake (Laguna de Carrizo, Central Spain).</title>
        <authorList>
            <person name="Ferrer M."/>
            <person name="Guazzaroni M.E."/>
            <person name="Richter M."/>
            <person name="Garcia-Salamanca A."/>
            <person name="Yarza P."/>
            <person name="Suarez-Suarez A."/>
            <person name="Solano J."/>
            <person name="Alcaide M."/>
            <person name="van Dillewijn P."/>
            <person name="Molina-Henares M.A."/>
            <person name="Lopez-Cortes N."/>
            <person name="Al-Ramahi Y."/>
            <person name="Guerrero C."/>
            <person name="Acosta A."/>
            <person name="de Eugenio L.I."/>
            <person name="Martinez V."/>
            <person name="Marques S."/>
            <person name="Rojo F."/>
            <person name="Santero E."/>
            <person name="Genilloud O."/>
            <person name="Perez-Perez J."/>
            <person name="Rossello-Mora R."/>
            <person name="Ramos J.L."/>
        </authorList>
    </citation>
    <scope>NUCLEOTIDE SEQUENCE</scope>
</reference>
<evidence type="ECO:0000259" key="1">
    <source>
        <dbReference type="Pfam" id="PF14129"/>
    </source>
</evidence>
<dbReference type="PROSITE" id="PS51257">
    <property type="entry name" value="PROKAR_LIPOPROTEIN"/>
    <property type="match status" value="1"/>
</dbReference>
<keyword evidence="2" id="KW-0449">Lipoprotein</keyword>
<dbReference type="AlphaFoldDB" id="D9PLR0"/>
<dbReference type="InterPro" id="IPR025381">
    <property type="entry name" value="DUF4296"/>
</dbReference>
<accession>D9PLR0</accession>
<feature type="domain" description="DUF4296" evidence="1">
    <location>
        <begin position="27"/>
        <end position="108"/>
    </location>
</feature>
<protein>
    <submittedName>
        <fullName evidence="2">Lipoprotein</fullName>
    </submittedName>
</protein>